<evidence type="ECO:0000256" key="6">
    <source>
        <dbReference type="ARBA" id="ARBA00022729"/>
    </source>
</evidence>
<comment type="subcellular location">
    <subcellularLocation>
        <location evidence="1 12">Cell outer membrane</location>
        <topology evidence="1 12">Multi-pass membrane protein</topology>
    </subcellularLocation>
</comment>
<keyword evidence="7" id="KW-0677">Repeat</keyword>
<feature type="domain" description="TonB-dependent receptor plug" evidence="17">
    <location>
        <begin position="55"/>
        <end position="165"/>
    </location>
</feature>
<evidence type="ECO:0000256" key="9">
    <source>
        <dbReference type="ARBA" id="ARBA00023136"/>
    </source>
</evidence>
<keyword evidence="3 12" id="KW-0813">Transport</keyword>
<reference evidence="18 19" key="1">
    <citation type="submission" date="2016-06" db="EMBL/GenBank/DDBJ databases">
        <title>Draft genome of Haemophilus haemolyticus CCUG 24149.</title>
        <authorList>
            <person name="Engstrom-Jakobsson H."/>
            <person name="Salva-Serra F."/>
            <person name="Thorell K."/>
            <person name="Gonzales-Siles L."/>
            <person name="Karlsson R."/>
            <person name="Boulund F."/>
            <person name="Engstrand L."/>
            <person name="Kristiansson E."/>
            <person name="Moore E."/>
        </authorList>
    </citation>
    <scope>NUCLEOTIDE SEQUENCE [LARGE SCALE GENOMIC DNA]</scope>
    <source>
        <strain evidence="18 19">CCUG 24149</strain>
    </source>
</reference>
<feature type="short sequence motif" description="TonB C-terminal box" evidence="13">
    <location>
        <begin position="1011"/>
        <end position="1028"/>
    </location>
</feature>
<keyword evidence="4 12" id="KW-1134">Transmembrane beta strand</keyword>
<dbReference type="GO" id="GO:0015344">
    <property type="term" value="F:siderophore uptake transmembrane transporter activity"/>
    <property type="evidence" value="ECO:0007669"/>
    <property type="project" value="TreeGrafter"/>
</dbReference>
<evidence type="ECO:0000256" key="13">
    <source>
        <dbReference type="PROSITE-ProRule" id="PRU10144"/>
    </source>
</evidence>
<keyword evidence="9 12" id="KW-0472">Membrane</keyword>
<gene>
    <name evidence="18" type="ORF">A9Z62_01740</name>
</gene>
<dbReference type="EMBL" id="LZDL01000026">
    <property type="protein sequence ID" value="OBX46493.1"/>
    <property type="molecule type" value="Genomic_DNA"/>
</dbReference>
<dbReference type="PANTHER" id="PTHR30069">
    <property type="entry name" value="TONB-DEPENDENT OUTER MEMBRANE RECEPTOR"/>
    <property type="match status" value="1"/>
</dbReference>
<feature type="chain" id="PRO_5008611561" evidence="15">
    <location>
        <begin position="29"/>
        <end position="1028"/>
    </location>
</feature>
<feature type="domain" description="TonB-dependent receptor-like beta-barrel" evidence="16">
    <location>
        <begin position="474"/>
        <end position="979"/>
    </location>
</feature>
<evidence type="ECO:0000256" key="2">
    <source>
        <dbReference type="ARBA" id="ARBA00008143"/>
    </source>
</evidence>
<keyword evidence="8 14" id="KW-0798">TonB box</keyword>
<evidence type="ECO:0000313" key="19">
    <source>
        <dbReference type="Proteomes" id="UP000092611"/>
    </source>
</evidence>
<evidence type="ECO:0000256" key="11">
    <source>
        <dbReference type="ARBA" id="ARBA00023237"/>
    </source>
</evidence>
<dbReference type="PROSITE" id="PS52016">
    <property type="entry name" value="TONB_DEPENDENT_REC_3"/>
    <property type="match status" value="1"/>
</dbReference>
<dbReference type="InterPro" id="IPR036942">
    <property type="entry name" value="Beta-barrel_TonB_sf"/>
</dbReference>
<dbReference type="GO" id="GO:0009279">
    <property type="term" value="C:cell outer membrane"/>
    <property type="evidence" value="ECO:0007669"/>
    <property type="project" value="UniProtKB-SubCell"/>
</dbReference>
<feature type="signal peptide" evidence="15">
    <location>
        <begin position="1"/>
        <end position="28"/>
    </location>
</feature>
<evidence type="ECO:0000256" key="15">
    <source>
        <dbReference type="SAM" id="SignalP"/>
    </source>
</evidence>
<evidence type="ECO:0000256" key="14">
    <source>
        <dbReference type="RuleBase" id="RU003357"/>
    </source>
</evidence>
<evidence type="ECO:0000313" key="18">
    <source>
        <dbReference type="EMBL" id="OBX46493.1"/>
    </source>
</evidence>
<evidence type="ECO:0000256" key="10">
    <source>
        <dbReference type="ARBA" id="ARBA00023170"/>
    </source>
</evidence>
<evidence type="ECO:0000256" key="4">
    <source>
        <dbReference type="ARBA" id="ARBA00022452"/>
    </source>
</evidence>
<keyword evidence="6 15" id="KW-0732">Signal</keyword>
<dbReference type="Proteomes" id="UP000092611">
    <property type="component" value="Unassembled WGS sequence"/>
</dbReference>
<evidence type="ECO:0000256" key="7">
    <source>
        <dbReference type="ARBA" id="ARBA00022737"/>
    </source>
</evidence>
<dbReference type="PANTHER" id="PTHR30069:SF29">
    <property type="entry name" value="HEMOGLOBIN AND HEMOGLOBIN-HAPTOGLOBIN-BINDING PROTEIN 1-RELATED"/>
    <property type="match status" value="1"/>
</dbReference>
<dbReference type="Pfam" id="PF00593">
    <property type="entry name" value="TonB_dep_Rec_b-barrel"/>
    <property type="match status" value="1"/>
</dbReference>
<evidence type="ECO:0000256" key="5">
    <source>
        <dbReference type="ARBA" id="ARBA00022692"/>
    </source>
</evidence>
<dbReference type="NCBIfam" id="TIGR01786">
    <property type="entry name" value="TonB-hemlactrns"/>
    <property type="match status" value="1"/>
</dbReference>
<protein>
    <submittedName>
        <fullName evidence="18">TonB-dependent receptor</fullName>
    </submittedName>
</protein>
<dbReference type="AlphaFoldDB" id="A0A1B8PEI5"/>
<dbReference type="InterPro" id="IPR037066">
    <property type="entry name" value="Plug_dom_sf"/>
</dbReference>
<keyword evidence="10 18" id="KW-0675">Receptor</keyword>
<comment type="similarity">
    <text evidence="2">Belongs to the TonB-dependent receptor family. Hemoglobin/haptoglobin binding protein subfamily.</text>
</comment>
<dbReference type="InterPro" id="IPR039426">
    <property type="entry name" value="TonB-dep_rcpt-like"/>
</dbReference>
<sequence>MELHMTNFRLNLLAYSVMLGLTTGAVYANELEQLQEINVSGNTETVNVKEKKVGETQITAKKLSKQQASDSRDLVRYETGISVVETGRTGASGYAVRGVDENRVGIMVDGLRQAETLSSQAFKELFEGYGNFNNTRNDVEIENVKTATITKGADSLKSGSGALGGSVIFDTKDARDYLIGKDHYFSVKRATQSMNSQDTVSLTAAGRYKGFDALIVHTERNSNEMKNYGYESYDDKVVGIKREKTDPYSISRHSTLVKLGFEPTENHRFSVAVDKSTLKTDGQDLSYSLRPSSYVNTETSQGERLIHDKSKRENIQFSYENFTQTPFWDHFKLTYSSQKIKNKARSDEYCNNTNCIDVDNKQGLKLDSSDGTYKIKDKWGGYITGKGVVDGWSTESEYTDSHGNKISGFDYREVSTEHLLLDCSKLDCSKKYQVFIKNDENYTEKYLFEPRDIQTKSINGKTYGYISTKSIPNSWGGVQSEEAFYVLPHSRGYSNNYYNDRDLNTNTKQLNFDFDKSFSLGKTNHSVQYGGLYSETEKNMVNKEGYKGANVQWWADNFICNEPISGTFPVQYTPYPNKWPGCQLKESAAGSSSYLIPVKTKNHAFYLGDNFTVTNWLGFDLNYRYDNVRHLPHYRLGQDPEIPRGLLAGTMIPIPDSALTGGNGWYNYNHADYIKNVQDNLNAIQKSTAFKHHSYNLGLNLDPTDWLRIQFKYSNGFRAPTPDEMYITFKHPQFSLLPNTNLKEEKAKTKEIAFTFYRERSYFTTNLFQTDYKNFIDLAYLGERPIDQSKSSYYPFYQSLNRDKAKVNGIEISTHLEIGDLIEKLEGFHLGYKLTYQKGRIKDGKPLEGYKKLLEHNPKYMNMVLQDQPMNALQPTTSVYNLGYDSPNKIWGLDFYITDVSAKKAKDSFNPQWQSMIERQAENINTGAIETVPARTVNGNEKVIDRRALWRNKHYTVIDAIAYWKPIKNLTFTAGVYNLTNQKYLTWESARSIRTIGTINRIDTETGIGLNRFYAPGRNYRASIQLEF</sequence>
<keyword evidence="11 12" id="KW-0998">Cell outer membrane</keyword>
<dbReference type="SUPFAM" id="SSF56935">
    <property type="entry name" value="Porins"/>
    <property type="match status" value="1"/>
</dbReference>
<evidence type="ECO:0000259" key="17">
    <source>
        <dbReference type="Pfam" id="PF07715"/>
    </source>
</evidence>
<dbReference type="InterPro" id="IPR010949">
    <property type="entry name" value="TonB_Hb/transfer/lactofer_rcpt"/>
</dbReference>
<comment type="caution">
    <text evidence="18">The sequence shown here is derived from an EMBL/GenBank/DDBJ whole genome shotgun (WGS) entry which is preliminary data.</text>
</comment>
<dbReference type="PROSITE" id="PS01156">
    <property type="entry name" value="TONB_DEPENDENT_REC_2"/>
    <property type="match status" value="1"/>
</dbReference>
<dbReference type="Gene3D" id="2.170.130.10">
    <property type="entry name" value="TonB-dependent receptor, plug domain"/>
    <property type="match status" value="1"/>
</dbReference>
<keyword evidence="5 12" id="KW-0812">Transmembrane</keyword>
<evidence type="ECO:0000256" key="8">
    <source>
        <dbReference type="ARBA" id="ARBA00023077"/>
    </source>
</evidence>
<proteinExistence type="inferred from homology"/>
<dbReference type="GO" id="GO:0044718">
    <property type="term" value="P:siderophore transmembrane transport"/>
    <property type="evidence" value="ECO:0007669"/>
    <property type="project" value="TreeGrafter"/>
</dbReference>
<evidence type="ECO:0000256" key="1">
    <source>
        <dbReference type="ARBA" id="ARBA00004571"/>
    </source>
</evidence>
<dbReference type="OrthoDB" id="9764669at2"/>
<dbReference type="InterPro" id="IPR000531">
    <property type="entry name" value="Beta-barrel_TonB"/>
</dbReference>
<dbReference type="InterPro" id="IPR012910">
    <property type="entry name" value="Plug_dom"/>
</dbReference>
<dbReference type="Pfam" id="PF07715">
    <property type="entry name" value="Plug"/>
    <property type="match status" value="1"/>
</dbReference>
<evidence type="ECO:0000259" key="16">
    <source>
        <dbReference type="Pfam" id="PF00593"/>
    </source>
</evidence>
<organism evidence="18 19">
    <name type="scientific">Haemophilus haemolyticus</name>
    <dbReference type="NCBI Taxonomy" id="726"/>
    <lineage>
        <taxon>Bacteria</taxon>
        <taxon>Pseudomonadati</taxon>
        <taxon>Pseudomonadota</taxon>
        <taxon>Gammaproteobacteria</taxon>
        <taxon>Pasteurellales</taxon>
        <taxon>Pasteurellaceae</taxon>
        <taxon>Haemophilus</taxon>
    </lineage>
</organism>
<accession>A0A1B8PEI5</accession>
<dbReference type="InterPro" id="IPR010917">
    <property type="entry name" value="TonB_rcpt_CS"/>
</dbReference>
<evidence type="ECO:0000256" key="12">
    <source>
        <dbReference type="PROSITE-ProRule" id="PRU01360"/>
    </source>
</evidence>
<name>A0A1B8PEI5_HAEHA</name>
<evidence type="ECO:0000256" key="3">
    <source>
        <dbReference type="ARBA" id="ARBA00022448"/>
    </source>
</evidence>
<dbReference type="Gene3D" id="2.40.170.20">
    <property type="entry name" value="TonB-dependent receptor, beta-barrel domain"/>
    <property type="match status" value="1"/>
</dbReference>